<gene>
    <name evidence="2" type="ORF">FHU36_008838</name>
</gene>
<name>A0A7X0CBS5_9ACTN</name>
<dbReference type="RefSeq" id="WP_185089967.1">
    <property type="nucleotide sequence ID" value="NZ_JACHJB010000005.1"/>
</dbReference>
<reference evidence="2 3" key="1">
    <citation type="submission" date="2020-08" db="EMBL/GenBank/DDBJ databases">
        <title>Sequencing the genomes of 1000 actinobacteria strains.</title>
        <authorList>
            <person name="Klenk H.-P."/>
        </authorList>
    </citation>
    <scope>NUCLEOTIDE SEQUENCE [LARGE SCALE GENOMIC DNA]</scope>
    <source>
        <strain evidence="2 3">DSM 45913</strain>
    </source>
</reference>
<organism evidence="2 3">
    <name type="scientific">Nonomuraea muscovyensis</name>
    <dbReference type="NCBI Taxonomy" id="1124761"/>
    <lineage>
        <taxon>Bacteria</taxon>
        <taxon>Bacillati</taxon>
        <taxon>Actinomycetota</taxon>
        <taxon>Actinomycetes</taxon>
        <taxon>Streptosporangiales</taxon>
        <taxon>Streptosporangiaceae</taxon>
        <taxon>Nonomuraea</taxon>
    </lineage>
</organism>
<dbReference type="SUPFAM" id="SSF54593">
    <property type="entry name" value="Glyoxalase/Bleomycin resistance protein/Dihydroxybiphenyl dioxygenase"/>
    <property type="match status" value="1"/>
</dbReference>
<accession>A0A7X0CBS5</accession>
<dbReference type="PROSITE" id="PS51819">
    <property type="entry name" value="VOC"/>
    <property type="match status" value="1"/>
</dbReference>
<protein>
    <submittedName>
        <fullName evidence="2">Putative enzyme related to lactoylglutathione lyase</fullName>
    </submittedName>
</protein>
<dbReference type="Gene3D" id="3.10.180.10">
    <property type="entry name" value="2,3-Dihydroxybiphenyl 1,2-Dioxygenase, domain 1"/>
    <property type="match status" value="1"/>
</dbReference>
<dbReference type="PANTHER" id="PTHR35908">
    <property type="entry name" value="HYPOTHETICAL FUSION PROTEIN"/>
    <property type="match status" value="1"/>
</dbReference>
<dbReference type="InterPro" id="IPR041581">
    <property type="entry name" value="Glyoxalase_6"/>
</dbReference>
<evidence type="ECO:0000313" key="2">
    <source>
        <dbReference type="EMBL" id="MBB6352242.1"/>
    </source>
</evidence>
<evidence type="ECO:0000313" key="3">
    <source>
        <dbReference type="Proteomes" id="UP000583800"/>
    </source>
</evidence>
<dbReference type="CDD" id="cd06587">
    <property type="entry name" value="VOC"/>
    <property type="match status" value="1"/>
</dbReference>
<feature type="domain" description="VOC" evidence="1">
    <location>
        <begin position="4"/>
        <end position="116"/>
    </location>
</feature>
<dbReference type="Pfam" id="PF18029">
    <property type="entry name" value="Glyoxalase_6"/>
    <property type="match status" value="1"/>
</dbReference>
<dbReference type="InterPro" id="IPR037523">
    <property type="entry name" value="VOC_core"/>
</dbReference>
<dbReference type="InterPro" id="IPR029068">
    <property type="entry name" value="Glyas_Bleomycin-R_OHBP_Dase"/>
</dbReference>
<dbReference type="AlphaFoldDB" id="A0A7X0CBS5"/>
<proteinExistence type="predicted"/>
<dbReference type="GO" id="GO:0016829">
    <property type="term" value="F:lyase activity"/>
    <property type="evidence" value="ECO:0007669"/>
    <property type="project" value="UniProtKB-KW"/>
</dbReference>
<keyword evidence="3" id="KW-1185">Reference proteome</keyword>
<keyword evidence="2" id="KW-0456">Lyase</keyword>
<dbReference type="EMBL" id="JACHJB010000005">
    <property type="protein sequence ID" value="MBB6352242.1"/>
    <property type="molecule type" value="Genomic_DNA"/>
</dbReference>
<dbReference type="PANTHER" id="PTHR35908:SF1">
    <property type="entry name" value="CONSERVED PROTEIN"/>
    <property type="match status" value="1"/>
</dbReference>
<comment type="caution">
    <text evidence="2">The sequence shown here is derived from an EMBL/GenBank/DDBJ whole genome shotgun (WGS) entry which is preliminary data.</text>
</comment>
<sequence length="116" mass="11987">MTTTITAITIDSADPGALASFYAKATGGKVTQSDTDYAAVEGGPVALAFQRVDGYRRPAWPAGGAHVHLELQVDDLDTARAELTALGASVPDFQPGEGSWVVLTDPEGHPFCVSAA</sequence>
<dbReference type="Proteomes" id="UP000583800">
    <property type="component" value="Unassembled WGS sequence"/>
</dbReference>
<evidence type="ECO:0000259" key="1">
    <source>
        <dbReference type="PROSITE" id="PS51819"/>
    </source>
</evidence>